<accession>A0A4S4BHQ4</accession>
<dbReference type="EMBL" id="SSNT01000042">
    <property type="protein sequence ID" value="THF74093.1"/>
    <property type="molecule type" value="Genomic_DNA"/>
</dbReference>
<reference evidence="1 2" key="1">
    <citation type="submission" date="2019-04" db="EMBL/GenBank/DDBJ databases">
        <title>Bacillus sediminilitoris sp. nov., isolated from a tidal flat sediment on the East China Sea.</title>
        <authorList>
            <person name="Wei Y."/>
            <person name="Mao H."/>
            <person name="Fang J."/>
        </authorList>
    </citation>
    <scope>NUCLEOTIDE SEQUENCE [LARGE SCALE GENOMIC DNA]</scope>
    <source>
        <strain evidence="1 2">DSL-17</strain>
    </source>
</reference>
<keyword evidence="2" id="KW-1185">Reference proteome</keyword>
<organism evidence="1 2">
    <name type="scientific">Metabacillus sediminilitoris</name>
    <dbReference type="NCBI Taxonomy" id="2567941"/>
    <lineage>
        <taxon>Bacteria</taxon>
        <taxon>Bacillati</taxon>
        <taxon>Bacillota</taxon>
        <taxon>Bacilli</taxon>
        <taxon>Bacillales</taxon>
        <taxon>Bacillaceae</taxon>
        <taxon>Metabacillus</taxon>
    </lineage>
</organism>
<gene>
    <name evidence="1" type="ORF">E6W99_25800</name>
</gene>
<proteinExistence type="predicted"/>
<evidence type="ECO:0000313" key="2">
    <source>
        <dbReference type="Proteomes" id="UP000310334"/>
    </source>
</evidence>
<dbReference type="Proteomes" id="UP000310334">
    <property type="component" value="Unassembled WGS sequence"/>
</dbReference>
<comment type="caution">
    <text evidence="1">The sequence shown here is derived from an EMBL/GenBank/DDBJ whole genome shotgun (WGS) entry which is preliminary data.</text>
</comment>
<dbReference type="RefSeq" id="WP_155443848.1">
    <property type="nucleotide sequence ID" value="NZ_CP046266.1"/>
</dbReference>
<evidence type="ECO:0000313" key="1">
    <source>
        <dbReference type="EMBL" id="THF74093.1"/>
    </source>
</evidence>
<protein>
    <submittedName>
        <fullName evidence="1">Uncharacterized protein</fullName>
    </submittedName>
</protein>
<sequence length="75" mass="8285">MIVSIAARFMMSLLVAIGLGSVRSSVLNGRLILVHFDYLPAMWVMISLAVQLVSLAPKQTGLTWIYLTFSFVVNI</sequence>
<dbReference type="AlphaFoldDB" id="A0A4S4BHQ4"/>
<name>A0A4S4BHQ4_9BACI</name>